<dbReference type="EMBL" id="BMQB01000012">
    <property type="protein sequence ID" value="GGK08835.1"/>
    <property type="molecule type" value="Genomic_DNA"/>
</dbReference>
<comment type="pathway">
    <text evidence="8">Protein modification; lipoprotein biosynthesis (N-acyl transfer).</text>
</comment>
<dbReference type="PROSITE" id="PS50263">
    <property type="entry name" value="CN_HYDROLASE"/>
    <property type="match status" value="1"/>
</dbReference>
<dbReference type="GO" id="GO:0005886">
    <property type="term" value="C:plasma membrane"/>
    <property type="evidence" value="ECO:0007669"/>
    <property type="project" value="UniProtKB-SubCell"/>
</dbReference>
<feature type="transmembrane region" description="Helical" evidence="8">
    <location>
        <begin position="161"/>
        <end position="185"/>
    </location>
</feature>
<dbReference type="InterPro" id="IPR036526">
    <property type="entry name" value="C-N_Hydrolase_sf"/>
</dbReference>
<evidence type="ECO:0000256" key="7">
    <source>
        <dbReference type="ARBA" id="ARBA00023315"/>
    </source>
</evidence>
<dbReference type="Gene3D" id="3.60.110.10">
    <property type="entry name" value="Carbon-nitrogen hydrolase"/>
    <property type="match status" value="1"/>
</dbReference>
<dbReference type="GO" id="GO:0042158">
    <property type="term" value="P:lipoprotein biosynthetic process"/>
    <property type="evidence" value="ECO:0007669"/>
    <property type="project" value="UniProtKB-UniRule"/>
</dbReference>
<comment type="function">
    <text evidence="8">Catalyzes the phospholipid dependent N-acylation of the N-terminal cysteine of apolipoprotein, the last step in lipoprotein maturation.</text>
</comment>
<keyword evidence="7 8" id="KW-0012">Acyltransferase</keyword>
<dbReference type="EC" id="2.3.1.269" evidence="8"/>
<comment type="caution">
    <text evidence="8">Lacks conserved residue(s) required for the propagation of feature annotation.</text>
</comment>
<evidence type="ECO:0000256" key="5">
    <source>
        <dbReference type="ARBA" id="ARBA00022989"/>
    </source>
</evidence>
<name>A0A8J3FCM4_9ACTN</name>
<keyword evidence="4 8" id="KW-0812">Transmembrane</keyword>
<evidence type="ECO:0000313" key="10">
    <source>
        <dbReference type="EMBL" id="GGK08835.1"/>
    </source>
</evidence>
<dbReference type="NCBIfam" id="TIGR00546">
    <property type="entry name" value="lnt"/>
    <property type="match status" value="1"/>
</dbReference>
<comment type="catalytic activity">
    <reaction evidence="8">
        <text>N-terminal S-1,2-diacyl-sn-glyceryl-L-cysteinyl-[lipoprotein] + a glycerophospholipid = N-acyl-S-1,2-diacyl-sn-glyceryl-L-cysteinyl-[lipoprotein] + a 2-acyl-sn-glycero-3-phospholipid + H(+)</text>
        <dbReference type="Rhea" id="RHEA:48228"/>
        <dbReference type="Rhea" id="RHEA-COMP:14681"/>
        <dbReference type="Rhea" id="RHEA-COMP:14684"/>
        <dbReference type="ChEBI" id="CHEBI:15378"/>
        <dbReference type="ChEBI" id="CHEBI:136912"/>
        <dbReference type="ChEBI" id="CHEBI:140656"/>
        <dbReference type="ChEBI" id="CHEBI:140657"/>
        <dbReference type="ChEBI" id="CHEBI:140660"/>
        <dbReference type="EC" id="2.3.1.269"/>
    </reaction>
</comment>
<evidence type="ECO:0000313" key="11">
    <source>
        <dbReference type="Proteomes" id="UP000649739"/>
    </source>
</evidence>
<evidence type="ECO:0000259" key="9">
    <source>
        <dbReference type="PROSITE" id="PS50263"/>
    </source>
</evidence>
<dbReference type="RefSeq" id="WP_229784327.1">
    <property type="nucleotide sequence ID" value="NZ_BMQB01000012.1"/>
</dbReference>
<dbReference type="Pfam" id="PF00795">
    <property type="entry name" value="CN_hydrolase"/>
    <property type="match status" value="1"/>
</dbReference>
<protein>
    <recommendedName>
        <fullName evidence="8">Apolipoprotein N-acyltransferase</fullName>
        <shortName evidence="8">ALP N-acyltransferase</shortName>
        <ecNumber evidence="8">2.3.1.269</ecNumber>
    </recommendedName>
</protein>
<accession>A0A8J3FCM4</accession>
<feature type="transmembrane region" description="Helical" evidence="8">
    <location>
        <begin position="197"/>
        <end position="217"/>
    </location>
</feature>
<dbReference type="Proteomes" id="UP000649739">
    <property type="component" value="Unassembled WGS sequence"/>
</dbReference>
<evidence type="ECO:0000256" key="6">
    <source>
        <dbReference type="ARBA" id="ARBA00023136"/>
    </source>
</evidence>
<comment type="similarity">
    <text evidence="8">Belongs to the CN hydrolase family. Apolipoprotein N-acyltransferase subfamily.</text>
</comment>
<comment type="caution">
    <text evidence="10">The sequence shown here is derived from an EMBL/GenBank/DDBJ whole genome shotgun (WGS) entry which is preliminary data.</text>
</comment>
<organism evidence="10 11">
    <name type="scientific">Pilimelia anulata</name>
    <dbReference type="NCBI Taxonomy" id="53371"/>
    <lineage>
        <taxon>Bacteria</taxon>
        <taxon>Bacillati</taxon>
        <taxon>Actinomycetota</taxon>
        <taxon>Actinomycetes</taxon>
        <taxon>Micromonosporales</taxon>
        <taxon>Micromonosporaceae</taxon>
        <taxon>Pilimelia</taxon>
    </lineage>
</organism>
<dbReference type="SUPFAM" id="SSF56317">
    <property type="entry name" value="Carbon-nitrogen hydrolase"/>
    <property type="match status" value="1"/>
</dbReference>
<reference evidence="10" key="1">
    <citation type="journal article" date="2014" name="Int. J. Syst. Evol. Microbiol.">
        <title>Complete genome sequence of Corynebacterium casei LMG S-19264T (=DSM 44701T), isolated from a smear-ripened cheese.</title>
        <authorList>
            <consortium name="US DOE Joint Genome Institute (JGI-PGF)"/>
            <person name="Walter F."/>
            <person name="Albersmeier A."/>
            <person name="Kalinowski J."/>
            <person name="Ruckert C."/>
        </authorList>
    </citation>
    <scope>NUCLEOTIDE SEQUENCE</scope>
    <source>
        <strain evidence="10">JCM 3090</strain>
    </source>
</reference>
<evidence type="ECO:0000256" key="1">
    <source>
        <dbReference type="ARBA" id="ARBA00004651"/>
    </source>
</evidence>
<keyword evidence="2 8" id="KW-1003">Cell membrane</keyword>
<proteinExistence type="inferred from homology"/>
<dbReference type="InterPro" id="IPR003010">
    <property type="entry name" value="C-N_Hydrolase"/>
</dbReference>
<gene>
    <name evidence="8" type="primary">lnt</name>
    <name evidence="10" type="ORF">GCM10010123_43390</name>
</gene>
<feature type="transmembrane region" description="Helical" evidence="8">
    <location>
        <begin position="492"/>
        <end position="512"/>
    </location>
</feature>
<evidence type="ECO:0000256" key="8">
    <source>
        <dbReference type="HAMAP-Rule" id="MF_01148"/>
    </source>
</evidence>
<dbReference type="InterPro" id="IPR004563">
    <property type="entry name" value="Apolipo_AcylTrfase"/>
</dbReference>
<dbReference type="CDD" id="cd07571">
    <property type="entry name" value="ALP_N-acyl_transferase"/>
    <property type="match status" value="1"/>
</dbReference>
<evidence type="ECO:0000256" key="2">
    <source>
        <dbReference type="ARBA" id="ARBA00022475"/>
    </source>
</evidence>
<dbReference type="Pfam" id="PF20154">
    <property type="entry name" value="LNT_N"/>
    <property type="match status" value="1"/>
</dbReference>
<evidence type="ECO:0000256" key="3">
    <source>
        <dbReference type="ARBA" id="ARBA00022679"/>
    </source>
</evidence>
<dbReference type="PANTHER" id="PTHR38686">
    <property type="entry name" value="APOLIPOPROTEIN N-ACYLTRANSFERASE"/>
    <property type="match status" value="1"/>
</dbReference>
<dbReference type="AlphaFoldDB" id="A0A8J3FCM4"/>
<sequence length="523" mass="54661">MRRWVRVGWRPAVAVLAGVLLLVSFPPYGWSWLAPVAVAALTVCTAGVRVRSGLGSGLLAGVVFFTPMLSWTNLHTGLVPWLLLAALQALYLAGLGGLLAWVWPVAGRSWWATAASTAVCWVAQEALRDRTPFGGFPWARLAFGQDGSPLLRLAVLGGAPLVTAAVALAGGLLAALLFAAGRAWADGGLRVVWRRPGVWGPAAAGVVLGVLAALVPLSRPAAPPVVVALVQGNVPRLGLDFNAQRRAVLDNHAAGTRRLAAEVAAGRQPRPALVVWPENSSDIDPLRSPDASVVISAAAAQVGAPILVGAVLRGPGEGRVRNVGLLWWPDRGPDLEQLYVKRHPVPFAEYVPLRRIARAVSAEVDRVRSEFVPGTRAGVIDAGALTIGDVICFEVAYDEVVRDAVRGGGGALVVQTNNATFDTAEAEQQLAMVRLRAIEHGRDAVMASTVGVSAFADADGRLVGATGFNTDAVVVHEVRPGGGRTLATRLGYWPELLLVACAAVLAGGAVVVRRRRAGGRDGA</sequence>
<dbReference type="UniPathway" id="UPA00666"/>
<reference evidence="10" key="2">
    <citation type="submission" date="2020-09" db="EMBL/GenBank/DDBJ databases">
        <authorList>
            <person name="Sun Q."/>
            <person name="Ohkuma M."/>
        </authorList>
    </citation>
    <scope>NUCLEOTIDE SEQUENCE</scope>
    <source>
        <strain evidence="10">JCM 3090</strain>
    </source>
</reference>
<dbReference type="InterPro" id="IPR045378">
    <property type="entry name" value="LNT_N"/>
</dbReference>
<keyword evidence="11" id="KW-1185">Reference proteome</keyword>
<dbReference type="GO" id="GO:0016410">
    <property type="term" value="F:N-acyltransferase activity"/>
    <property type="evidence" value="ECO:0007669"/>
    <property type="project" value="UniProtKB-UniRule"/>
</dbReference>
<feature type="domain" description="CN hydrolase" evidence="9">
    <location>
        <begin position="225"/>
        <end position="480"/>
    </location>
</feature>
<dbReference type="PANTHER" id="PTHR38686:SF1">
    <property type="entry name" value="APOLIPOPROTEIN N-ACYLTRANSFERASE"/>
    <property type="match status" value="1"/>
</dbReference>
<keyword evidence="3 8" id="KW-0808">Transferase</keyword>
<comment type="subcellular location">
    <subcellularLocation>
        <location evidence="1 8">Cell membrane</location>
        <topology evidence="1 8">Multi-pass membrane protein</topology>
    </subcellularLocation>
</comment>
<evidence type="ECO:0000256" key="4">
    <source>
        <dbReference type="ARBA" id="ARBA00022692"/>
    </source>
</evidence>
<feature type="transmembrane region" description="Helical" evidence="8">
    <location>
        <begin position="81"/>
        <end position="103"/>
    </location>
</feature>
<dbReference type="HAMAP" id="MF_01148">
    <property type="entry name" value="Lnt"/>
    <property type="match status" value="1"/>
</dbReference>
<keyword evidence="6 8" id="KW-0472">Membrane</keyword>
<keyword evidence="5 8" id="KW-1133">Transmembrane helix</keyword>
<feature type="transmembrane region" description="Helical" evidence="8">
    <location>
        <begin position="50"/>
        <end position="69"/>
    </location>
</feature>